<proteinExistence type="predicted"/>
<dbReference type="InterPro" id="IPR036390">
    <property type="entry name" value="WH_DNA-bd_sf"/>
</dbReference>
<dbReference type="InterPro" id="IPR000485">
    <property type="entry name" value="AsnC-type_HTH_dom"/>
</dbReference>
<feature type="domain" description="HTH asnC-type" evidence="4">
    <location>
        <begin position="12"/>
        <end position="75"/>
    </location>
</feature>
<dbReference type="InterPro" id="IPR036388">
    <property type="entry name" value="WH-like_DNA-bd_sf"/>
</dbReference>
<evidence type="ECO:0000313" key="6">
    <source>
        <dbReference type="Proteomes" id="UP001500133"/>
    </source>
</evidence>
<dbReference type="InterPro" id="IPR011991">
    <property type="entry name" value="ArsR-like_HTH"/>
</dbReference>
<keyword evidence="3" id="KW-0804">Transcription</keyword>
<dbReference type="PRINTS" id="PR00033">
    <property type="entry name" value="HTHASNC"/>
</dbReference>
<evidence type="ECO:0000256" key="1">
    <source>
        <dbReference type="ARBA" id="ARBA00023015"/>
    </source>
</evidence>
<reference evidence="6" key="1">
    <citation type="journal article" date="2019" name="Int. J. Syst. Evol. Microbiol.">
        <title>The Global Catalogue of Microorganisms (GCM) 10K type strain sequencing project: providing services to taxonomists for standard genome sequencing and annotation.</title>
        <authorList>
            <consortium name="The Broad Institute Genomics Platform"/>
            <consortium name="The Broad Institute Genome Sequencing Center for Infectious Disease"/>
            <person name="Wu L."/>
            <person name="Ma J."/>
        </authorList>
    </citation>
    <scope>NUCLEOTIDE SEQUENCE [LARGE SCALE GENOMIC DNA]</scope>
    <source>
        <strain evidence="6">JCM 16914</strain>
    </source>
</reference>
<dbReference type="Pfam" id="PF13412">
    <property type="entry name" value="HTH_24"/>
    <property type="match status" value="1"/>
</dbReference>
<dbReference type="PANTHER" id="PTHR30154:SF34">
    <property type="entry name" value="TRANSCRIPTIONAL REGULATOR AZLB"/>
    <property type="match status" value="1"/>
</dbReference>
<dbReference type="RefSeq" id="WP_344703560.1">
    <property type="nucleotide sequence ID" value="NZ_BAAAZT010000063.1"/>
</dbReference>
<evidence type="ECO:0000259" key="4">
    <source>
        <dbReference type="PROSITE" id="PS50956"/>
    </source>
</evidence>
<dbReference type="Gene3D" id="3.30.70.920">
    <property type="match status" value="1"/>
</dbReference>
<dbReference type="InterPro" id="IPR011008">
    <property type="entry name" value="Dimeric_a/b-barrel"/>
</dbReference>
<evidence type="ECO:0000256" key="2">
    <source>
        <dbReference type="ARBA" id="ARBA00023125"/>
    </source>
</evidence>
<dbReference type="PROSITE" id="PS50956">
    <property type="entry name" value="HTH_ASNC_2"/>
    <property type="match status" value="1"/>
</dbReference>
<dbReference type="PANTHER" id="PTHR30154">
    <property type="entry name" value="LEUCINE-RESPONSIVE REGULATORY PROTEIN"/>
    <property type="match status" value="1"/>
</dbReference>
<protein>
    <submittedName>
        <fullName evidence="5">Lrp/AsnC family transcriptional regulator</fullName>
    </submittedName>
</protein>
<dbReference type="SUPFAM" id="SSF46785">
    <property type="entry name" value="Winged helix' DNA-binding domain"/>
    <property type="match status" value="1"/>
</dbReference>
<evidence type="ECO:0000313" key="5">
    <source>
        <dbReference type="EMBL" id="GAA3904208.1"/>
    </source>
</evidence>
<dbReference type="InterPro" id="IPR019888">
    <property type="entry name" value="Tscrpt_reg_AsnC-like"/>
</dbReference>
<keyword evidence="1" id="KW-0805">Transcription regulation</keyword>
<gene>
    <name evidence="5" type="ORF">GCM10022228_13100</name>
</gene>
<organism evidence="5 6">
    <name type="scientific">Halomonas cibimaris</name>
    <dbReference type="NCBI Taxonomy" id="657012"/>
    <lineage>
        <taxon>Bacteria</taxon>
        <taxon>Pseudomonadati</taxon>
        <taxon>Pseudomonadota</taxon>
        <taxon>Gammaproteobacteria</taxon>
        <taxon>Oceanospirillales</taxon>
        <taxon>Halomonadaceae</taxon>
        <taxon>Halomonas</taxon>
    </lineage>
</organism>
<dbReference type="CDD" id="cd00090">
    <property type="entry name" value="HTH_ARSR"/>
    <property type="match status" value="1"/>
</dbReference>
<accession>A0ABP7LMV0</accession>
<dbReference type="InterPro" id="IPR019887">
    <property type="entry name" value="Tscrpt_reg_AsnC/Lrp_C"/>
</dbReference>
<name>A0ABP7LMV0_9GAMM</name>
<keyword evidence="6" id="KW-1185">Reference proteome</keyword>
<dbReference type="SUPFAM" id="SSF54909">
    <property type="entry name" value="Dimeric alpha+beta barrel"/>
    <property type="match status" value="1"/>
</dbReference>
<evidence type="ECO:0000256" key="3">
    <source>
        <dbReference type="ARBA" id="ARBA00023163"/>
    </source>
</evidence>
<keyword evidence="2" id="KW-0238">DNA-binding</keyword>
<dbReference type="Pfam" id="PF01037">
    <property type="entry name" value="AsnC_trans_reg"/>
    <property type="match status" value="1"/>
</dbReference>
<comment type="caution">
    <text evidence="5">The sequence shown here is derived from an EMBL/GenBank/DDBJ whole genome shotgun (WGS) entry which is preliminary data.</text>
</comment>
<sequence>MTKNPLTAGLKLDRFDVKILAILSRDGRITKSKLAEAINLSVSPCWERVKRLEQAGIIEGYSARINTQVLMPGNSVWVQIELAQHSVESFSAFETLVMETPEATECVAVGGGVDYLVKFEVASIDSYQRAMDRWLVSDAGIERYFTYIVTKTVKRATSAISEDELA</sequence>
<dbReference type="Proteomes" id="UP001500133">
    <property type="component" value="Unassembled WGS sequence"/>
</dbReference>
<dbReference type="Gene3D" id="1.10.10.10">
    <property type="entry name" value="Winged helix-like DNA-binding domain superfamily/Winged helix DNA-binding domain"/>
    <property type="match status" value="1"/>
</dbReference>
<dbReference type="EMBL" id="BAAAZT010000063">
    <property type="protein sequence ID" value="GAA3904208.1"/>
    <property type="molecule type" value="Genomic_DNA"/>
</dbReference>
<dbReference type="SMART" id="SM00344">
    <property type="entry name" value="HTH_ASNC"/>
    <property type="match status" value="1"/>
</dbReference>